<protein>
    <recommendedName>
        <fullName evidence="7">TFIIS central domain-containing protein</fullName>
    </recommendedName>
</protein>
<dbReference type="AlphaFoldDB" id="A0A367IP55"/>
<dbReference type="GO" id="GO:0006351">
    <property type="term" value="P:DNA-templated transcription"/>
    <property type="evidence" value="ECO:0007669"/>
    <property type="project" value="InterPro"/>
</dbReference>
<keyword evidence="2" id="KW-0863">Zinc-finger</keyword>
<dbReference type="Pfam" id="PF07500">
    <property type="entry name" value="TFIIS_M"/>
    <property type="match status" value="1"/>
</dbReference>
<feature type="region of interest" description="Disordered" evidence="6">
    <location>
        <begin position="1"/>
        <end position="43"/>
    </location>
</feature>
<evidence type="ECO:0000256" key="2">
    <source>
        <dbReference type="ARBA" id="ARBA00022771"/>
    </source>
</evidence>
<keyword evidence="4" id="KW-0539">Nucleus</keyword>
<dbReference type="GO" id="GO:0008270">
    <property type="term" value="F:zinc ion binding"/>
    <property type="evidence" value="ECO:0007669"/>
    <property type="project" value="UniProtKB-KW"/>
</dbReference>
<evidence type="ECO:0000259" key="7">
    <source>
        <dbReference type="PROSITE" id="PS51321"/>
    </source>
</evidence>
<dbReference type="PANTHER" id="PTHR11477:SF0">
    <property type="entry name" value="IP08861P-RELATED"/>
    <property type="match status" value="1"/>
</dbReference>
<dbReference type="Pfam" id="PF07744">
    <property type="entry name" value="SPOC"/>
    <property type="match status" value="1"/>
</dbReference>
<feature type="compositionally biased region" description="Polar residues" evidence="6">
    <location>
        <begin position="1"/>
        <end position="13"/>
    </location>
</feature>
<dbReference type="InterPro" id="IPR003618">
    <property type="entry name" value="TFIIS_cen_dom"/>
</dbReference>
<sequence>TTTADPMLGSSSNTKRKDKGKMRESDPPPLKKPPSKLDSAREGAISILTNIFRKAMEEASEKEAKEDQTERAAQLADMIDSAEMEHIEDDEAYAELYKNKMRPLLNNLKNNVELRNRVAMGEVLPRDLVLMSTSDMANPELRKKWEILRQEGLKNSILKFDDVPLIKKTHKGDIIMIPGKGVMEDLQEHTVTLLHQSHKLPTSLPSVQHVSTTESYRCTLRSLGLITSHKEKIAKSLNKKDKTPRTIDRKGKASRVSWKGRVDYPKVAKFEISARQVGGRKLSNTEFTEVLPRVMFVDGKIEADVVIQHIRELQKVNDKEIFLIQVEAQPEEDQESLDNMSNFLKTHQRYAVVRLNKPRIKDFYLVPLQKEEEIPNFVQKKGMGELKRDRNFFLGILVGAC</sequence>
<keyword evidence="5" id="KW-0175">Coiled coil</keyword>
<feature type="coiled-coil region" evidence="5">
    <location>
        <begin position="52"/>
        <end position="85"/>
    </location>
</feature>
<evidence type="ECO:0000256" key="4">
    <source>
        <dbReference type="ARBA" id="ARBA00023242"/>
    </source>
</evidence>
<dbReference type="PROSITE" id="PS51321">
    <property type="entry name" value="TFIIS_CENTRAL"/>
    <property type="match status" value="1"/>
</dbReference>
<dbReference type="InterPro" id="IPR012921">
    <property type="entry name" value="SPOC_C"/>
</dbReference>
<comment type="caution">
    <text evidence="8">The sequence shown here is derived from an EMBL/GenBank/DDBJ whole genome shotgun (WGS) entry which is preliminary data.</text>
</comment>
<dbReference type="STRING" id="4846.A0A367IP55"/>
<proteinExistence type="predicted"/>
<name>A0A367IP55_RHIST</name>
<dbReference type="SUPFAM" id="SSF46942">
    <property type="entry name" value="Elongation factor TFIIS domain 2"/>
    <property type="match status" value="1"/>
</dbReference>
<dbReference type="InterPro" id="IPR036575">
    <property type="entry name" value="TFIIS_cen_dom_sf"/>
</dbReference>
<dbReference type="SMART" id="SM00510">
    <property type="entry name" value="TFS2M"/>
    <property type="match status" value="1"/>
</dbReference>
<organism evidence="8 9">
    <name type="scientific">Rhizopus stolonifer</name>
    <name type="common">Rhizopus nigricans</name>
    <dbReference type="NCBI Taxonomy" id="4846"/>
    <lineage>
        <taxon>Eukaryota</taxon>
        <taxon>Fungi</taxon>
        <taxon>Fungi incertae sedis</taxon>
        <taxon>Mucoromycota</taxon>
        <taxon>Mucoromycotina</taxon>
        <taxon>Mucoromycetes</taxon>
        <taxon>Mucorales</taxon>
        <taxon>Mucorineae</taxon>
        <taxon>Rhizopodaceae</taxon>
        <taxon>Rhizopus</taxon>
    </lineage>
</organism>
<dbReference type="Proteomes" id="UP000253551">
    <property type="component" value="Unassembled WGS sequence"/>
</dbReference>
<keyword evidence="9" id="KW-1185">Reference proteome</keyword>
<accession>A0A367IP55</accession>
<dbReference type="OrthoDB" id="419537at2759"/>
<keyword evidence="3" id="KW-0862">Zinc</keyword>
<evidence type="ECO:0000256" key="5">
    <source>
        <dbReference type="SAM" id="Coils"/>
    </source>
</evidence>
<feature type="non-terminal residue" evidence="8">
    <location>
        <position position="1"/>
    </location>
</feature>
<reference evidence="8 9" key="1">
    <citation type="journal article" date="2018" name="G3 (Bethesda)">
        <title>Phylogenetic and Phylogenomic Definition of Rhizopus Species.</title>
        <authorList>
            <person name="Gryganskyi A.P."/>
            <person name="Golan J."/>
            <person name="Dolatabadi S."/>
            <person name="Mondo S."/>
            <person name="Robb S."/>
            <person name="Idnurm A."/>
            <person name="Muszewska A."/>
            <person name="Steczkiewicz K."/>
            <person name="Masonjones S."/>
            <person name="Liao H.L."/>
            <person name="Gajdeczka M.T."/>
            <person name="Anike F."/>
            <person name="Vuek A."/>
            <person name="Anishchenko I.M."/>
            <person name="Voigt K."/>
            <person name="de Hoog G.S."/>
            <person name="Smith M.E."/>
            <person name="Heitman J."/>
            <person name="Vilgalys R."/>
            <person name="Stajich J.E."/>
        </authorList>
    </citation>
    <scope>NUCLEOTIDE SEQUENCE [LARGE SCALE GENOMIC DNA]</scope>
    <source>
        <strain evidence="8 9">LSU 92-RS-03</strain>
    </source>
</reference>
<evidence type="ECO:0000256" key="6">
    <source>
        <dbReference type="SAM" id="MobiDB-lite"/>
    </source>
</evidence>
<feature type="domain" description="TFIIS central" evidence="7">
    <location>
        <begin position="40"/>
        <end position="164"/>
    </location>
</feature>
<dbReference type="GO" id="GO:0005634">
    <property type="term" value="C:nucleus"/>
    <property type="evidence" value="ECO:0007669"/>
    <property type="project" value="TreeGrafter"/>
</dbReference>
<gene>
    <name evidence="8" type="ORF">CU098_004003</name>
</gene>
<evidence type="ECO:0000256" key="1">
    <source>
        <dbReference type="ARBA" id="ARBA00022723"/>
    </source>
</evidence>
<dbReference type="CDD" id="cd21538">
    <property type="entry name" value="SPOC_TFIIS"/>
    <property type="match status" value="1"/>
</dbReference>
<keyword evidence="1" id="KW-0479">Metal-binding</keyword>
<evidence type="ECO:0000256" key="3">
    <source>
        <dbReference type="ARBA" id="ARBA00022833"/>
    </source>
</evidence>
<dbReference type="PANTHER" id="PTHR11477">
    <property type="entry name" value="TRANSCRIPTION FACTOR S-II ZINC FINGER DOMAIN-CONTAINING PROTEIN"/>
    <property type="match status" value="1"/>
</dbReference>
<dbReference type="EMBL" id="PJQM01006563">
    <property type="protein sequence ID" value="RCH79467.1"/>
    <property type="molecule type" value="Genomic_DNA"/>
</dbReference>
<evidence type="ECO:0000313" key="9">
    <source>
        <dbReference type="Proteomes" id="UP000253551"/>
    </source>
</evidence>
<evidence type="ECO:0000313" key="8">
    <source>
        <dbReference type="EMBL" id="RCH79467.1"/>
    </source>
</evidence>
<feature type="non-terminal residue" evidence="8">
    <location>
        <position position="401"/>
    </location>
</feature>
<dbReference type="Gene3D" id="1.10.472.30">
    <property type="entry name" value="Transcription elongation factor S-II, central domain"/>
    <property type="match status" value="1"/>
</dbReference>